<dbReference type="FunFam" id="3.40.50.1000:FF:000193">
    <property type="entry name" value="Plasma membrane calcium-transporting ATPase 2"/>
    <property type="match status" value="1"/>
</dbReference>
<comment type="similarity">
    <text evidence="14">Belongs to the cation transport ATPase (P-type) (TC 3.A.3) family.</text>
</comment>
<evidence type="ECO:0000256" key="12">
    <source>
        <dbReference type="ARBA" id="ARBA00023065"/>
    </source>
</evidence>
<comment type="caution">
    <text evidence="14">Lacks conserved residue(s) required for the propagation of feature annotation.</text>
</comment>
<dbReference type="SUPFAM" id="SSF81660">
    <property type="entry name" value="Metal cation-transporting ATPase, ATP-binding domain N"/>
    <property type="match status" value="1"/>
</dbReference>
<feature type="compositionally biased region" description="Low complexity" evidence="15">
    <location>
        <begin position="436"/>
        <end position="448"/>
    </location>
</feature>
<dbReference type="SUPFAM" id="SSF56784">
    <property type="entry name" value="HAD-like"/>
    <property type="match status" value="1"/>
</dbReference>
<feature type="compositionally biased region" description="Polar residues" evidence="15">
    <location>
        <begin position="92"/>
        <end position="103"/>
    </location>
</feature>
<dbReference type="PRINTS" id="PR00119">
    <property type="entry name" value="CATATPASE"/>
</dbReference>
<keyword evidence="5" id="KW-0479">Metal-binding</keyword>
<dbReference type="InterPro" id="IPR001757">
    <property type="entry name" value="P_typ_ATPase"/>
</dbReference>
<feature type="transmembrane region" description="Helical" evidence="14">
    <location>
        <begin position="990"/>
        <end position="1012"/>
    </location>
</feature>
<dbReference type="InterPro" id="IPR023298">
    <property type="entry name" value="ATPase_P-typ_TM_dom_sf"/>
</dbReference>
<keyword evidence="12 14" id="KW-0406">Ion transport</keyword>
<dbReference type="InterPro" id="IPR006068">
    <property type="entry name" value="ATPase_P-typ_cation-transptr_C"/>
</dbReference>
<dbReference type="PANTHER" id="PTHR24093">
    <property type="entry name" value="CATION TRANSPORTING ATPASE"/>
    <property type="match status" value="1"/>
</dbReference>
<dbReference type="FunFam" id="2.70.150.10:FF:000001">
    <property type="entry name" value="Calcium-transporting ATPase"/>
    <property type="match status" value="1"/>
</dbReference>
<feature type="transmembrane region" description="Helical" evidence="14">
    <location>
        <begin position="525"/>
        <end position="552"/>
    </location>
</feature>
<keyword evidence="4 14" id="KW-0812">Transmembrane</keyword>
<dbReference type="Gene3D" id="3.40.1110.10">
    <property type="entry name" value="Calcium-transporting ATPase, cytoplasmic domain N"/>
    <property type="match status" value="1"/>
</dbReference>
<evidence type="ECO:0000313" key="18">
    <source>
        <dbReference type="WBParaSite" id="ACRNAN_scaffold6281.g9325.t1"/>
    </source>
</evidence>
<dbReference type="Gene3D" id="1.20.1110.10">
    <property type="entry name" value="Calcium-transporting ATPase, transmembrane domain"/>
    <property type="match status" value="1"/>
</dbReference>
<evidence type="ECO:0000256" key="11">
    <source>
        <dbReference type="ARBA" id="ARBA00022989"/>
    </source>
</evidence>
<sequence>MDICSTSAGSFTKLAESQLFSSTAQEAQPRLNLTRPGSFESAGLRGMQIGENVNNKDDFCGGRETAWVDINLGGDLTAPDTIGGCDATYEKTSNGTHKQSNGKHATYGSLGSPKGEPSLDELKKLMENRGQDMVSKLDAEYGGPEGLCDRLGVDPVKGLPKNDQELSKKKQKFGANTIPKGKSKSLLRLIFEASRDPTLIILIVAGFISLGLSFYEPGREASDVIERGDPLNVFEDASNTSTTLEIPLDMFATEVNNQTNQTSTENNKPHDEHAWIEGVAILVCVIVVVIVTAVNDYSKERQFRGLQARLETEHHFSVIRDGEAFDIPVNELVVGDIIRVKYGDLIPADGILLQSHDLKVDESSLTGESDHVVKSPEEDPVLLSGTYAMEGSGKVIITAVGVNSQTGIIMQLLAGQTGNGNGNGRKVSTGDDDSDTSSTSSSDTSSTDTNDDKNSKGSRRSTKSDDMDISSKSVLQTKLSKLALHIIYFGTTVAILALIVLIVHFCIDEYIINKEPFTIEDLHNFVKYFIIAVTILVISIPEGLPLAIALSLTYSVRKMMKDNNLVRHLDACETMGNATTICSDKTGTLTTNRMTVVKSYVNGHYYESEEAQPHRDQIPQQTAEMLAHAISINCAYNSMIVEPTKQGERAQQVGNKTECGLLGFVQTIGHDYAEIRKNFPEENLVKVYTFNSKRKSMMTVIELSEDGKKIGYRVFCKGASEIVSSKCAYFIGPDGKQEIFTDEKRKEIGRTIIENMAENGLRTICIAYKDYVYANVREAKENETPITSEKEIDWENEEEISSKLIGIAICGIQDPVRPEVPEAIEKCRKAGITVRMITGDNVNTARAIAIQCRIIEPGEDFLVLEGKEFNERIRDANGNVSQDKLDEIWPRLRVMARAQPQDKYNLVKGIIDSKNTAQREIVAVTGDGTNDGPALKKADVGFAMGIAGTDVAKEASDIILTDDNFTSIVKAVMWGRNVYDSISKFLQFQLTVNVVAVFTAFISACVIADSPLKAVHMLWINLIMDTLASLALATEMPTDELLTRKPYGRKKSLISRTMIKNILCHAVYQMGVLLVLIFKGPAIFNIPSGINAELFAPPTQHFTIVFNSFVMMTLFNEINCRKVHGERNVFKNLSSNRMFIIIWISTFIAQILIVQFGGAWFSTASLNWSQWLVCLLLGLSELVYGQLVATIPSKRVLPKHWTHGRGDEKPSKLMNERGFRFGGTVQKSQDRSGYSLWMRGIELIGLHYRVIRALKRNAVDRNVGITAPKMTAEAAERWRQNYKEYRQRKHAGRKQATQNGTKSMPQLSLDSSKLEPPLSRKHRSMGTTEKDQDPKPMIDKKERKLHHKIKAIAKPRSTQRHLSQPEGDTQQKPDQIAVQMDGDFEAPHVNFHLGKEENGNGKGVKEVP</sequence>
<evidence type="ECO:0000256" key="5">
    <source>
        <dbReference type="ARBA" id="ARBA00022723"/>
    </source>
</evidence>
<dbReference type="Pfam" id="PF00690">
    <property type="entry name" value="Cation_ATPase_N"/>
    <property type="match status" value="1"/>
</dbReference>
<comment type="function">
    <text evidence="14">Catalyzes the hydrolysis of ATP coupled with the transport of calcium.</text>
</comment>
<dbReference type="GO" id="GO:0051480">
    <property type="term" value="P:regulation of cytosolic calcium ion concentration"/>
    <property type="evidence" value="ECO:0007669"/>
    <property type="project" value="TreeGrafter"/>
</dbReference>
<dbReference type="NCBIfam" id="TIGR01517">
    <property type="entry name" value="ATPase-IIB_Ca"/>
    <property type="match status" value="1"/>
</dbReference>
<dbReference type="InterPro" id="IPR008250">
    <property type="entry name" value="ATPase_P-typ_transduc_dom_A_sf"/>
</dbReference>
<feature type="domain" description="Cation-transporting P-type ATPase N-terminal" evidence="16">
    <location>
        <begin position="138"/>
        <end position="214"/>
    </location>
</feature>
<keyword evidence="2 14" id="KW-0813">Transport</keyword>
<accession>A0A914E8G9</accession>
<dbReference type="InterPro" id="IPR059000">
    <property type="entry name" value="ATPase_P-type_domA"/>
</dbReference>
<evidence type="ECO:0000256" key="15">
    <source>
        <dbReference type="SAM" id="MobiDB-lite"/>
    </source>
</evidence>
<dbReference type="SUPFAM" id="SSF81665">
    <property type="entry name" value="Calcium ATPase, transmembrane domain M"/>
    <property type="match status" value="1"/>
</dbReference>
<evidence type="ECO:0000313" key="17">
    <source>
        <dbReference type="Proteomes" id="UP000887540"/>
    </source>
</evidence>
<evidence type="ECO:0000256" key="2">
    <source>
        <dbReference type="ARBA" id="ARBA00022448"/>
    </source>
</evidence>
<dbReference type="Pfam" id="PF00122">
    <property type="entry name" value="E1-E2_ATPase"/>
    <property type="match status" value="1"/>
</dbReference>
<dbReference type="GO" id="GO:0046872">
    <property type="term" value="F:metal ion binding"/>
    <property type="evidence" value="ECO:0007669"/>
    <property type="project" value="UniProtKB-KW"/>
</dbReference>
<evidence type="ECO:0000256" key="10">
    <source>
        <dbReference type="ARBA" id="ARBA00022967"/>
    </source>
</evidence>
<dbReference type="InterPro" id="IPR018303">
    <property type="entry name" value="ATPase_P-typ_P_site"/>
</dbReference>
<dbReference type="Pfam" id="PF08282">
    <property type="entry name" value="Hydrolase_3"/>
    <property type="match status" value="1"/>
</dbReference>
<dbReference type="InterPro" id="IPR023214">
    <property type="entry name" value="HAD_sf"/>
</dbReference>
<proteinExistence type="inferred from homology"/>
<dbReference type="NCBIfam" id="TIGR01494">
    <property type="entry name" value="ATPase_P-type"/>
    <property type="match status" value="3"/>
</dbReference>
<dbReference type="GO" id="GO:0005524">
    <property type="term" value="F:ATP binding"/>
    <property type="evidence" value="ECO:0007669"/>
    <property type="project" value="UniProtKB-KW"/>
</dbReference>
<dbReference type="SFLD" id="SFLDS00003">
    <property type="entry name" value="Haloacid_Dehalogenase"/>
    <property type="match status" value="1"/>
</dbReference>
<evidence type="ECO:0000256" key="4">
    <source>
        <dbReference type="ARBA" id="ARBA00022692"/>
    </source>
</evidence>
<dbReference type="FunFam" id="1.20.1110.10:FF:000001">
    <property type="entry name" value="Calcium-transporting ATPase"/>
    <property type="match status" value="1"/>
</dbReference>
<dbReference type="SMART" id="SM00831">
    <property type="entry name" value="Cation_ATPase_N"/>
    <property type="match status" value="1"/>
</dbReference>
<keyword evidence="9" id="KW-0460">Magnesium</keyword>
<dbReference type="Gene3D" id="3.40.50.1000">
    <property type="entry name" value="HAD superfamily/HAD-like"/>
    <property type="match status" value="1"/>
</dbReference>
<comment type="subcellular location">
    <subcellularLocation>
        <location evidence="1 14">Membrane</location>
        <topology evidence="1 14">Multi-pass membrane protein</topology>
    </subcellularLocation>
</comment>
<feature type="transmembrane region" description="Helical" evidence="14">
    <location>
        <begin position="1058"/>
        <end position="1078"/>
    </location>
</feature>
<keyword evidence="11 14" id="KW-1133">Transmembrane helix</keyword>
<evidence type="ECO:0000256" key="6">
    <source>
        <dbReference type="ARBA" id="ARBA00022741"/>
    </source>
</evidence>
<organism evidence="17 18">
    <name type="scientific">Acrobeloides nanus</name>
    <dbReference type="NCBI Taxonomy" id="290746"/>
    <lineage>
        <taxon>Eukaryota</taxon>
        <taxon>Metazoa</taxon>
        <taxon>Ecdysozoa</taxon>
        <taxon>Nematoda</taxon>
        <taxon>Chromadorea</taxon>
        <taxon>Rhabditida</taxon>
        <taxon>Tylenchina</taxon>
        <taxon>Cephalobomorpha</taxon>
        <taxon>Cephaloboidea</taxon>
        <taxon>Cephalobidae</taxon>
        <taxon>Acrobeloides</taxon>
    </lineage>
</organism>
<dbReference type="SFLD" id="SFLDF00027">
    <property type="entry name" value="p-type_atpase"/>
    <property type="match status" value="1"/>
</dbReference>
<dbReference type="GO" id="GO:0016887">
    <property type="term" value="F:ATP hydrolysis activity"/>
    <property type="evidence" value="ECO:0007669"/>
    <property type="project" value="InterPro"/>
</dbReference>
<protein>
    <recommendedName>
        <fullName evidence="14">Calcium-transporting ATPase</fullName>
        <ecNumber evidence="14">7.2.2.10</ecNumber>
    </recommendedName>
</protein>
<dbReference type="SUPFAM" id="SSF81653">
    <property type="entry name" value="Calcium ATPase, transduction domain A"/>
    <property type="match status" value="1"/>
</dbReference>
<keyword evidence="7 14" id="KW-0106">Calcium</keyword>
<name>A0A914E8G9_9BILA</name>
<dbReference type="Proteomes" id="UP000887540">
    <property type="component" value="Unplaced"/>
</dbReference>
<dbReference type="PANTHER" id="PTHR24093:SF253">
    <property type="entry name" value="PLASMA MEMBRANE CALCIUM-TRANSPORTING ATPASE MCA-1"/>
    <property type="match status" value="1"/>
</dbReference>
<dbReference type="PROSITE" id="PS00154">
    <property type="entry name" value="ATPASE_E1_E2"/>
    <property type="match status" value="1"/>
</dbReference>
<feature type="compositionally biased region" description="Polar residues" evidence="15">
    <location>
        <begin position="1360"/>
        <end position="1373"/>
    </location>
</feature>
<comment type="catalytic activity">
    <reaction evidence="14">
        <text>Ca(2+)(in) + ATP + H2O = Ca(2+)(out) + ADP + phosphate + H(+)</text>
        <dbReference type="Rhea" id="RHEA:18105"/>
        <dbReference type="ChEBI" id="CHEBI:15377"/>
        <dbReference type="ChEBI" id="CHEBI:15378"/>
        <dbReference type="ChEBI" id="CHEBI:29108"/>
        <dbReference type="ChEBI" id="CHEBI:30616"/>
        <dbReference type="ChEBI" id="CHEBI:43474"/>
        <dbReference type="ChEBI" id="CHEBI:456216"/>
        <dbReference type="EC" id="7.2.2.10"/>
    </reaction>
</comment>
<feature type="transmembrane region" description="Helical" evidence="14">
    <location>
        <begin position="482"/>
        <end position="505"/>
    </location>
</feature>
<feature type="region of interest" description="Disordered" evidence="15">
    <location>
        <begin position="420"/>
        <end position="467"/>
    </location>
</feature>
<dbReference type="EC" id="7.2.2.10" evidence="14"/>
<feature type="transmembrane region" description="Helical" evidence="14">
    <location>
        <begin position="1139"/>
        <end position="1162"/>
    </location>
</feature>
<keyword evidence="6 14" id="KW-0547">Nucleotide-binding</keyword>
<feature type="transmembrane region" description="Helical" evidence="14">
    <location>
        <begin position="274"/>
        <end position="294"/>
    </location>
</feature>
<feature type="region of interest" description="Disordered" evidence="15">
    <location>
        <begin position="1286"/>
        <end position="1408"/>
    </location>
</feature>
<feature type="region of interest" description="Disordered" evidence="15">
    <location>
        <begin position="92"/>
        <end position="114"/>
    </location>
</feature>
<evidence type="ECO:0000256" key="13">
    <source>
        <dbReference type="ARBA" id="ARBA00023136"/>
    </source>
</evidence>
<dbReference type="FunFam" id="3.40.1110.10:FF:000060">
    <property type="entry name" value="Calcium-transporting ATPase"/>
    <property type="match status" value="1"/>
</dbReference>
<keyword evidence="8 14" id="KW-0067">ATP-binding</keyword>
<keyword evidence="3 14" id="KW-0109">Calcium transport</keyword>
<feature type="compositionally biased region" description="Basic and acidic residues" evidence="15">
    <location>
        <begin position="1328"/>
        <end position="1342"/>
    </location>
</feature>
<evidence type="ECO:0000256" key="1">
    <source>
        <dbReference type="ARBA" id="ARBA00004141"/>
    </source>
</evidence>
<dbReference type="Pfam" id="PF00689">
    <property type="entry name" value="Cation_ATPase_C"/>
    <property type="match status" value="1"/>
</dbReference>
<dbReference type="CDD" id="cd02081">
    <property type="entry name" value="P-type_ATPase_Ca_PMCA-like"/>
    <property type="match status" value="1"/>
</dbReference>
<dbReference type="InterPro" id="IPR006408">
    <property type="entry name" value="P-type_ATPase_IIB"/>
</dbReference>
<keyword evidence="10" id="KW-1278">Translocase</keyword>
<evidence type="ECO:0000256" key="8">
    <source>
        <dbReference type="ARBA" id="ARBA00022840"/>
    </source>
</evidence>
<keyword evidence="13 14" id="KW-0472">Membrane</keyword>
<evidence type="ECO:0000256" key="7">
    <source>
        <dbReference type="ARBA" id="ARBA00022837"/>
    </source>
</evidence>
<evidence type="ECO:0000256" key="3">
    <source>
        <dbReference type="ARBA" id="ARBA00022568"/>
    </source>
</evidence>
<feature type="compositionally biased region" description="Basic and acidic residues" evidence="15">
    <location>
        <begin position="1393"/>
        <end position="1408"/>
    </location>
</feature>
<feature type="compositionally biased region" description="Polar residues" evidence="15">
    <location>
        <begin position="1295"/>
        <end position="1311"/>
    </location>
</feature>
<dbReference type="WBParaSite" id="ACRNAN_scaffold6281.g9325.t1">
    <property type="protein sequence ID" value="ACRNAN_scaffold6281.g9325.t1"/>
    <property type="gene ID" value="ACRNAN_scaffold6281.g9325"/>
</dbReference>
<keyword evidence="17" id="KW-1185">Reference proteome</keyword>
<feature type="compositionally biased region" description="Basic residues" evidence="15">
    <location>
        <begin position="1343"/>
        <end position="1359"/>
    </location>
</feature>
<dbReference type="Pfam" id="PF13246">
    <property type="entry name" value="Cation_ATPase"/>
    <property type="match status" value="1"/>
</dbReference>
<dbReference type="SFLD" id="SFLDG00002">
    <property type="entry name" value="C1.7:_P-type_atpase_like"/>
    <property type="match status" value="1"/>
</dbReference>
<dbReference type="InterPro" id="IPR023299">
    <property type="entry name" value="ATPase_P-typ_cyto_dom_N"/>
</dbReference>
<evidence type="ECO:0000259" key="16">
    <source>
        <dbReference type="SMART" id="SM00831"/>
    </source>
</evidence>
<evidence type="ECO:0000256" key="14">
    <source>
        <dbReference type="RuleBase" id="RU361146"/>
    </source>
</evidence>
<dbReference type="Gene3D" id="2.70.150.10">
    <property type="entry name" value="Calcium-transporting ATPase, cytoplasmic transduction domain A"/>
    <property type="match status" value="1"/>
</dbReference>
<dbReference type="FunFam" id="1.20.1110.10:FF:000033">
    <property type="entry name" value="Calcium-transporting ATPase"/>
    <property type="match status" value="1"/>
</dbReference>
<dbReference type="InterPro" id="IPR044492">
    <property type="entry name" value="P_typ_ATPase_HD_dom"/>
</dbReference>
<dbReference type="GO" id="GO:0005886">
    <property type="term" value="C:plasma membrane"/>
    <property type="evidence" value="ECO:0007669"/>
    <property type="project" value="TreeGrafter"/>
</dbReference>
<feature type="transmembrane region" description="Helical" evidence="14">
    <location>
        <begin position="198"/>
        <end position="215"/>
    </location>
</feature>
<dbReference type="InterPro" id="IPR004014">
    <property type="entry name" value="ATPase_P-typ_cation-transptr_N"/>
</dbReference>
<dbReference type="InterPro" id="IPR036412">
    <property type="entry name" value="HAD-like_sf"/>
</dbReference>
<dbReference type="GO" id="GO:0005388">
    <property type="term" value="F:P-type calcium transporter activity"/>
    <property type="evidence" value="ECO:0007669"/>
    <property type="project" value="UniProtKB-EC"/>
</dbReference>
<evidence type="ECO:0000256" key="9">
    <source>
        <dbReference type="ARBA" id="ARBA00022842"/>
    </source>
</evidence>
<feature type="transmembrane region" description="Helical" evidence="14">
    <location>
        <begin position="1098"/>
        <end position="1118"/>
    </location>
</feature>
<reference evidence="18" key="1">
    <citation type="submission" date="2022-11" db="UniProtKB">
        <authorList>
            <consortium name="WormBaseParasite"/>
        </authorList>
    </citation>
    <scope>IDENTIFICATION</scope>
</reference>